<dbReference type="AlphaFoldDB" id="A0A2M4C797"/>
<sequence>MHCLTLVSALHCSCVSSVKSMTYCPVLPSMLKHVDISSAFCAMHSFRCSSFSLNTTSPSLWHARSKASGILCRSTSPISKPATSTHGCITISDPARQEASVRPFEQYFEKNASRVALVSRP</sequence>
<name>A0A2M4C797_9DIPT</name>
<proteinExistence type="predicted"/>
<organism evidence="2">
    <name type="scientific">Anopheles marajoara</name>
    <dbReference type="NCBI Taxonomy" id="58244"/>
    <lineage>
        <taxon>Eukaryota</taxon>
        <taxon>Metazoa</taxon>
        <taxon>Ecdysozoa</taxon>
        <taxon>Arthropoda</taxon>
        <taxon>Hexapoda</taxon>
        <taxon>Insecta</taxon>
        <taxon>Pterygota</taxon>
        <taxon>Neoptera</taxon>
        <taxon>Endopterygota</taxon>
        <taxon>Diptera</taxon>
        <taxon>Nematocera</taxon>
        <taxon>Culicoidea</taxon>
        <taxon>Culicidae</taxon>
        <taxon>Anophelinae</taxon>
        <taxon>Anopheles</taxon>
    </lineage>
</organism>
<feature type="signal peptide" evidence="1">
    <location>
        <begin position="1"/>
        <end position="20"/>
    </location>
</feature>
<evidence type="ECO:0000256" key="1">
    <source>
        <dbReference type="SAM" id="SignalP"/>
    </source>
</evidence>
<protein>
    <submittedName>
        <fullName evidence="2">Putative secreted protein</fullName>
    </submittedName>
</protein>
<dbReference type="EMBL" id="GGFJ01012056">
    <property type="protein sequence ID" value="MBW61197.1"/>
    <property type="molecule type" value="Transcribed_RNA"/>
</dbReference>
<evidence type="ECO:0000313" key="2">
    <source>
        <dbReference type="EMBL" id="MBW61197.1"/>
    </source>
</evidence>
<keyword evidence="1" id="KW-0732">Signal</keyword>
<feature type="chain" id="PRO_5014973375" evidence="1">
    <location>
        <begin position="21"/>
        <end position="121"/>
    </location>
</feature>
<accession>A0A2M4C797</accession>
<reference evidence="2" key="1">
    <citation type="submission" date="2018-01" db="EMBL/GenBank/DDBJ databases">
        <title>An insight into the sialome of Amazonian anophelines.</title>
        <authorList>
            <person name="Ribeiro J.M."/>
            <person name="Scarpassa V."/>
            <person name="Calvo E."/>
        </authorList>
    </citation>
    <scope>NUCLEOTIDE SEQUENCE</scope>
    <source>
        <tissue evidence="2">Salivary glands</tissue>
    </source>
</reference>